<keyword evidence="3" id="KW-1185">Reference proteome</keyword>
<gene>
    <name evidence="1" type="primary">anmK</name>
    <name evidence="2" type="ORF">EDC28_101133</name>
</gene>
<evidence type="ECO:0000256" key="1">
    <source>
        <dbReference type="HAMAP-Rule" id="MF_01270"/>
    </source>
</evidence>
<comment type="function">
    <text evidence="1">Catalyzes the specific phosphorylation of 1,6-anhydro-N-acetylmuramic acid (anhMurNAc) with the simultaneous cleavage of the 1,6-anhydro ring, generating MurNAc-6-P. Is required for the utilization of anhMurNAc either imported from the medium or derived from its own cell wall murein, and thus plays a role in cell wall recycling.</text>
</comment>
<comment type="catalytic activity">
    <reaction evidence="1">
        <text>1,6-anhydro-N-acetyl-beta-muramate + ATP + H2O = N-acetyl-D-muramate 6-phosphate + ADP + H(+)</text>
        <dbReference type="Rhea" id="RHEA:24952"/>
        <dbReference type="ChEBI" id="CHEBI:15377"/>
        <dbReference type="ChEBI" id="CHEBI:15378"/>
        <dbReference type="ChEBI" id="CHEBI:30616"/>
        <dbReference type="ChEBI" id="CHEBI:58690"/>
        <dbReference type="ChEBI" id="CHEBI:58722"/>
        <dbReference type="ChEBI" id="CHEBI:456216"/>
        <dbReference type="EC" id="2.7.1.170"/>
    </reaction>
</comment>
<dbReference type="GO" id="GO:0005524">
    <property type="term" value="F:ATP binding"/>
    <property type="evidence" value="ECO:0007669"/>
    <property type="project" value="UniProtKB-UniRule"/>
</dbReference>
<dbReference type="GO" id="GO:0097175">
    <property type="term" value="P:1,6-anhydro-N-acetyl-beta-muramic acid catabolic process"/>
    <property type="evidence" value="ECO:0007669"/>
    <property type="project" value="UniProtKB-UniRule"/>
</dbReference>
<organism evidence="2 3">
    <name type="scientific">Gallaecimonas pentaromativorans</name>
    <dbReference type="NCBI Taxonomy" id="584787"/>
    <lineage>
        <taxon>Bacteria</taxon>
        <taxon>Pseudomonadati</taxon>
        <taxon>Pseudomonadota</taxon>
        <taxon>Gammaproteobacteria</taxon>
        <taxon>Enterobacterales</taxon>
        <taxon>Gallaecimonadaceae</taxon>
        <taxon>Gallaecimonas</taxon>
    </lineage>
</organism>
<keyword evidence="1" id="KW-0067">ATP-binding</keyword>
<dbReference type="InterPro" id="IPR043129">
    <property type="entry name" value="ATPase_NBD"/>
</dbReference>
<dbReference type="RefSeq" id="WP_123420328.1">
    <property type="nucleotide sequence ID" value="NZ_JBLXEP010000001.1"/>
</dbReference>
<dbReference type="STRING" id="584787.GCA_001247655_01724"/>
<dbReference type="NCBIfam" id="NF007139">
    <property type="entry name" value="PRK09585.1-3"/>
    <property type="match status" value="1"/>
</dbReference>
<dbReference type="PANTHER" id="PTHR30605:SF0">
    <property type="entry name" value="ANHYDRO-N-ACETYLMURAMIC ACID KINASE"/>
    <property type="match status" value="1"/>
</dbReference>
<dbReference type="Gene3D" id="3.30.420.40">
    <property type="match status" value="2"/>
</dbReference>
<dbReference type="GO" id="GO:0009254">
    <property type="term" value="P:peptidoglycan turnover"/>
    <property type="evidence" value="ECO:0007669"/>
    <property type="project" value="UniProtKB-UniRule"/>
</dbReference>
<keyword evidence="1 2" id="KW-0418">Kinase</keyword>
<feature type="binding site" evidence="1">
    <location>
        <begin position="10"/>
        <end position="17"/>
    </location>
    <ligand>
        <name>ATP</name>
        <dbReference type="ChEBI" id="CHEBI:30616"/>
    </ligand>
</feature>
<dbReference type="HAMAP" id="MF_01270">
    <property type="entry name" value="AnhMurNAc_kinase"/>
    <property type="match status" value="1"/>
</dbReference>
<comment type="caution">
    <text evidence="2">The sequence shown here is derived from an EMBL/GenBank/DDBJ whole genome shotgun (WGS) entry which is preliminary data.</text>
</comment>
<dbReference type="EC" id="2.7.1.170" evidence="1"/>
<evidence type="ECO:0000313" key="3">
    <source>
        <dbReference type="Proteomes" id="UP000268033"/>
    </source>
</evidence>
<accession>A0A3N1PUK6</accession>
<dbReference type="Pfam" id="PF03702">
    <property type="entry name" value="AnmK"/>
    <property type="match status" value="1"/>
</dbReference>
<dbReference type="CDD" id="cd24050">
    <property type="entry name" value="ASKHA_NBD_ANMK"/>
    <property type="match status" value="1"/>
</dbReference>
<protein>
    <recommendedName>
        <fullName evidence="1">Anhydro-N-acetylmuramic acid kinase</fullName>
        <ecNumber evidence="1">2.7.1.170</ecNumber>
    </recommendedName>
    <alternativeName>
        <fullName evidence="1">AnhMurNAc kinase</fullName>
    </alternativeName>
</protein>
<dbReference type="Proteomes" id="UP000268033">
    <property type="component" value="Unassembled WGS sequence"/>
</dbReference>
<dbReference type="AlphaFoldDB" id="A0A3N1PUK6"/>
<dbReference type="PANTHER" id="PTHR30605">
    <property type="entry name" value="ANHYDRO-N-ACETYLMURAMIC ACID KINASE"/>
    <property type="match status" value="1"/>
</dbReference>
<dbReference type="InterPro" id="IPR005338">
    <property type="entry name" value="Anhydro_N_Ac-Mur_kinase"/>
</dbReference>
<dbReference type="EMBL" id="RJUL01000001">
    <property type="protein sequence ID" value="ROQ30447.1"/>
    <property type="molecule type" value="Genomic_DNA"/>
</dbReference>
<proteinExistence type="inferred from homology"/>
<sequence>MSLYIGLMSGTSMDGIDAVLVDFEHPAPKLLATHLEPLPDKLCEGLHLLCQPGSDSLDAVMSMSLAFAKASAKACRALLKKAAISPDQVVAIGSHGQTIRHRPQWGFSVQIGDAATLAVETDIDVVSNFRMKDLALGGQGAPLVPAFHKEVLKSDAVLNIGGIANVTFLGDSVCGFDTGPGNTLMDAWMRRHQGQSFDKDGAFAATGKVLPELLEKLLTEPYFSQPWPKSTGRELFHLDWLDGFLTGKEAPADVQATLLQLTAESVALHLKALAVTGRVAVCGGGAQNPVLMQALKAKLPALDWTTTDQQGIPGDWLEAMAFAWLARRFVKGLPGNLPQATGAARPAILGQLTKAH</sequence>
<keyword evidence="1" id="KW-0547">Nucleotide-binding</keyword>
<name>A0A3N1PUK6_9GAMM</name>
<keyword evidence="1" id="KW-0119">Carbohydrate metabolism</keyword>
<dbReference type="UniPathway" id="UPA00544"/>
<keyword evidence="1" id="KW-0808">Transferase</keyword>
<dbReference type="SUPFAM" id="SSF53067">
    <property type="entry name" value="Actin-like ATPase domain"/>
    <property type="match status" value="1"/>
</dbReference>
<dbReference type="GO" id="GO:0016773">
    <property type="term" value="F:phosphotransferase activity, alcohol group as acceptor"/>
    <property type="evidence" value="ECO:0007669"/>
    <property type="project" value="UniProtKB-UniRule"/>
</dbReference>
<dbReference type="GO" id="GO:0006040">
    <property type="term" value="P:amino sugar metabolic process"/>
    <property type="evidence" value="ECO:0007669"/>
    <property type="project" value="InterPro"/>
</dbReference>
<reference evidence="2 3" key="1">
    <citation type="submission" date="2018-11" db="EMBL/GenBank/DDBJ databases">
        <title>Genomic Encyclopedia of Type Strains, Phase IV (KMG-IV): sequencing the most valuable type-strain genomes for metagenomic binning, comparative biology and taxonomic classification.</title>
        <authorList>
            <person name="Goeker M."/>
        </authorList>
    </citation>
    <scope>NUCLEOTIDE SEQUENCE [LARGE SCALE GENOMIC DNA]</scope>
    <source>
        <strain evidence="2 3">DSM 21945</strain>
    </source>
</reference>
<comment type="pathway">
    <text evidence="1">Amino-sugar metabolism; 1,6-anhydro-N-acetylmuramate degradation.</text>
</comment>
<evidence type="ECO:0000313" key="2">
    <source>
        <dbReference type="EMBL" id="ROQ30447.1"/>
    </source>
</evidence>
<comment type="pathway">
    <text evidence="1">Cell wall biogenesis; peptidoglycan recycling.</text>
</comment>
<dbReference type="UniPathway" id="UPA00343"/>
<comment type="similarity">
    <text evidence="1">Belongs to the anhydro-N-acetylmuramic acid kinase family.</text>
</comment>
<dbReference type="GO" id="GO:0016301">
    <property type="term" value="F:kinase activity"/>
    <property type="evidence" value="ECO:0007669"/>
    <property type="project" value="UniProtKB-KW"/>
</dbReference>